<evidence type="ECO:0000256" key="1">
    <source>
        <dbReference type="ARBA" id="ARBA00005854"/>
    </source>
</evidence>
<evidence type="ECO:0000256" key="2">
    <source>
        <dbReference type="ARBA" id="ARBA00023002"/>
    </source>
</evidence>
<dbReference type="Pfam" id="PF02826">
    <property type="entry name" value="2-Hacid_dh_C"/>
    <property type="match status" value="1"/>
</dbReference>
<dbReference type="PATRIC" id="fig|1675527.3.peg.3242"/>
<dbReference type="InterPro" id="IPR050857">
    <property type="entry name" value="D-2-hydroxyacid_DH"/>
</dbReference>
<name>A0A0J9E8Z4_9RHOB</name>
<evidence type="ECO:0000259" key="6">
    <source>
        <dbReference type="Pfam" id="PF02826"/>
    </source>
</evidence>
<evidence type="ECO:0000313" key="8">
    <source>
        <dbReference type="Proteomes" id="UP000037178"/>
    </source>
</evidence>
<dbReference type="GO" id="GO:0051287">
    <property type="term" value="F:NAD binding"/>
    <property type="evidence" value="ECO:0007669"/>
    <property type="project" value="InterPro"/>
</dbReference>
<dbReference type="OrthoDB" id="9793626at2"/>
<evidence type="ECO:0000259" key="5">
    <source>
        <dbReference type="Pfam" id="PF00389"/>
    </source>
</evidence>
<dbReference type="InterPro" id="IPR006139">
    <property type="entry name" value="D-isomer_2_OHA_DH_cat_dom"/>
</dbReference>
<keyword evidence="2 4" id="KW-0560">Oxidoreductase</keyword>
<dbReference type="STRING" id="1675527.AIOL_003100"/>
<keyword evidence="3" id="KW-0520">NAD</keyword>
<dbReference type="GO" id="GO:0004617">
    <property type="term" value="F:phosphoglycerate dehydrogenase activity"/>
    <property type="evidence" value="ECO:0007669"/>
    <property type="project" value="UniProtKB-EC"/>
</dbReference>
<sequence>MKVHILDDWFDTLRGLPCFEMLAGHDVTVWTDHEPDPARLAGRVAEAEALVLFRERTAITAALLDRLPKLRLISQRSVYPHVDVDACTRNGVLLCSNMHSDTPSYAAAEHTLALILAGYRQIPQQVASIRSGGWQMGVGRTLRGRVLGLYGYGRIARAVAGYAEALGMRVQFWGSEAGRARAVADGASVAESRAAFFAGSDVVSLHVRLKPETRGIVTAEDLAAMQPRALLVNTSRSGLIAPGALEAEIAHERIFAAVDVFDTEPLRDASHPLLAHPNVLPTPHIGYVTEDEFDLQFTDIFEQVNAFAAGAPIHVINPKAG</sequence>
<evidence type="ECO:0000256" key="3">
    <source>
        <dbReference type="ARBA" id="ARBA00023027"/>
    </source>
</evidence>
<comment type="caution">
    <text evidence="7">The sequence shown here is derived from an EMBL/GenBank/DDBJ whole genome shotgun (WGS) entry which is preliminary data.</text>
</comment>
<keyword evidence="8" id="KW-1185">Reference proteome</keyword>
<dbReference type="RefSeq" id="WP_049643771.1">
    <property type="nucleotide sequence ID" value="NZ_LFTY01000002.1"/>
</dbReference>
<comment type="similarity">
    <text evidence="1 4">Belongs to the D-isomer specific 2-hydroxyacid dehydrogenase family.</text>
</comment>
<dbReference type="PANTHER" id="PTHR42789:SF1">
    <property type="entry name" value="D-ISOMER SPECIFIC 2-HYDROXYACID DEHYDROGENASE FAMILY PROTEIN (AFU_ORTHOLOGUE AFUA_6G10090)"/>
    <property type="match status" value="1"/>
</dbReference>
<evidence type="ECO:0000256" key="4">
    <source>
        <dbReference type="RuleBase" id="RU003719"/>
    </source>
</evidence>
<feature type="domain" description="D-isomer specific 2-hydroxyacid dehydrogenase NAD-binding" evidence="6">
    <location>
        <begin position="112"/>
        <end position="286"/>
    </location>
</feature>
<dbReference type="AlphaFoldDB" id="A0A0J9E8Z4"/>
<reference evidence="7 8" key="1">
    <citation type="submission" date="2015-06" db="EMBL/GenBank/DDBJ databases">
        <title>Draft genome sequence of an Alphaproteobacteria species associated to the Mediterranean sponge Oscarella lobularis.</title>
        <authorList>
            <person name="Jourda C."/>
            <person name="Santini S."/>
            <person name="Claverie J.-M."/>
        </authorList>
    </citation>
    <scope>NUCLEOTIDE SEQUENCE [LARGE SCALE GENOMIC DNA]</scope>
    <source>
        <strain evidence="7">IGS</strain>
    </source>
</reference>
<dbReference type="Proteomes" id="UP000037178">
    <property type="component" value="Unassembled WGS sequence"/>
</dbReference>
<dbReference type="Pfam" id="PF00389">
    <property type="entry name" value="2-Hacid_dh"/>
    <property type="match status" value="1"/>
</dbReference>
<dbReference type="InterPro" id="IPR036291">
    <property type="entry name" value="NAD(P)-bd_dom_sf"/>
</dbReference>
<dbReference type="EC" id="1.1.1.95" evidence="7"/>
<feature type="domain" description="D-isomer specific 2-hydroxyacid dehydrogenase catalytic" evidence="5">
    <location>
        <begin position="24"/>
        <end position="316"/>
    </location>
</feature>
<protein>
    <submittedName>
        <fullName evidence="7">D-3-phosphoglycerate dehydrogenase</fullName>
        <ecNumber evidence="7">1.1.1.95</ecNumber>
    </submittedName>
</protein>
<accession>A0A0J9E8Z4</accession>
<evidence type="ECO:0000313" key="7">
    <source>
        <dbReference type="EMBL" id="KMW58129.1"/>
    </source>
</evidence>
<gene>
    <name evidence="7" type="ORF">AIOL_003100</name>
</gene>
<dbReference type="PANTHER" id="PTHR42789">
    <property type="entry name" value="D-ISOMER SPECIFIC 2-HYDROXYACID DEHYDROGENASE FAMILY PROTEIN (AFU_ORTHOLOGUE AFUA_6G10090)"/>
    <property type="match status" value="1"/>
</dbReference>
<dbReference type="Gene3D" id="3.40.50.720">
    <property type="entry name" value="NAD(P)-binding Rossmann-like Domain"/>
    <property type="match status" value="2"/>
</dbReference>
<dbReference type="InterPro" id="IPR006140">
    <property type="entry name" value="D-isomer_DH_NAD-bd"/>
</dbReference>
<proteinExistence type="inferred from homology"/>
<organism evidence="7 8">
    <name type="scientific">Candidatus Rhodobacter oscarellae</name>
    <dbReference type="NCBI Taxonomy" id="1675527"/>
    <lineage>
        <taxon>Bacteria</taxon>
        <taxon>Pseudomonadati</taxon>
        <taxon>Pseudomonadota</taxon>
        <taxon>Alphaproteobacteria</taxon>
        <taxon>Rhodobacterales</taxon>
        <taxon>Rhodobacter group</taxon>
        <taxon>Rhodobacter</taxon>
    </lineage>
</organism>
<dbReference type="CDD" id="cd12169">
    <property type="entry name" value="PGDH_like_1"/>
    <property type="match status" value="1"/>
</dbReference>
<dbReference type="SUPFAM" id="SSF51735">
    <property type="entry name" value="NAD(P)-binding Rossmann-fold domains"/>
    <property type="match status" value="1"/>
</dbReference>
<dbReference type="SUPFAM" id="SSF52283">
    <property type="entry name" value="Formate/glycerate dehydrogenase catalytic domain-like"/>
    <property type="match status" value="1"/>
</dbReference>
<dbReference type="EMBL" id="LFTY01000002">
    <property type="protein sequence ID" value="KMW58129.1"/>
    <property type="molecule type" value="Genomic_DNA"/>
</dbReference>